<keyword evidence="7" id="KW-0418">Kinase</keyword>
<dbReference type="GO" id="GO:0009401">
    <property type="term" value="P:phosphoenolpyruvate-dependent sugar phosphotransferase system"/>
    <property type="evidence" value="ECO:0007669"/>
    <property type="project" value="InterPro"/>
</dbReference>
<proteinExistence type="predicted"/>
<dbReference type="SUPFAM" id="SSF53062">
    <property type="entry name" value="PTS system fructose IIA component-like"/>
    <property type="match status" value="1"/>
</dbReference>
<dbReference type="Pfam" id="PF03610">
    <property type="entry name" value="EIIA-man"/>
    <property type="match status" value="1"/>
</dbReference>
<reference evidence="7 8" key="1">
    <citation type="submission" date="2018-08" db="EMBL/GenBank/DDBJ databases">
        <title>Sequencing the genomes of 1000 actinobacteria strains.</title>
        <authorList>
            <person name="Klenk H.-P."/>
        </authorList>
    </citation>
    <scope>NUCLEOTIDE SEQUENCE [LARGE SCALE GENOMIC DNA]</scope>
    <source>
        <strain evidence="7 8">DSM 22967</strain>
    </source>
</reference>
<dbReference type="EMBL" id="QTUA01000001">
    <property type="protein sequence ID" value="REF31401.1"/>
    <property type="molecule type" value="Genomic_DNA"/>
</dbReference>
<dbReference type="GO" id="GO:0016020">
    <property type="term" value="C:membrane"/>
    <property type="evidence" value="ECO:0007669"/>
    <property type="project" value="InterPro"/>
</dbReference>
<dbReference type="PROSITE" id="PS51096">
    <property type="entry name" value="PTS_EIIA_TYPE_4"/>
    <property type="match status" value="1"/>
</dbReference>
<protein>
    <recommendedName>
        <fullName evidence="3">phosphoenolpyruvate--glycerone phosphotransferase</fullName>
        <ecNumber evidence="3">2.7.1.121</ecNumber>
    </recommendedName>
</protein>
<dbReference type="InterPro" id="IPR036662">
    <property type="entry name" value="PTS_EIIA_man-typ_sf"/>
</dbReference>
<evidence type="ECO:0000256" key="4">
    <source>
        <dbReference type="ARBA" id="ARBA00022679"/>
    </source>
</evidence>
<accession>A0A3D9V2P6</accession>
<dbReference type="NCBIfam" id="TIGR02364">
    <property type="entry name" value="dha_pts"/>
    <property type="match status" value="1"/>
</dbReference>
<dbReference type="InterPro" id="IPR012844">
    <property type="entry name" value="DhaM_N"/>
</dbReference>
<comment type="catalytic activity">
    <reaction evidence="1">
        <text>dihydroxyacetone + phosphoenolpyruvate = dihydroxyacetone phosphate + pyruvate</text>
        <dbReference type="Rhea" id="RHEA:18381"/>
        <dbReference type="ChEBI" id="CHEBI:15361"/>
        <dbReference type="ChEBI" id="CHEBI:16016"/>
        <dbReference type="ChEBI" id="CHEBI:57642"/>
        <dbReference type="ChEBI" id="CHEBI:58702"/>
        <dbReference type="EC" id="2.7.1.121"/>
    </reaction>
</comment>
<evidence type="ECO:0000259" key="6">
    <source>
        <dbReference type="PROSITE" id="PS51096"/>
    </source>
</evidence>
<keyword evidence="4" id="KW-0808">Transferase</keyword>
<name>A0A3D9V2P6_9MICO</name>
<comment type="subunit">
    <text evidence="5">Homodimer. The dihydroxyacetone kinase complex is composed of a homodimer of DhaM, a homodimer of DhaK and the subunit DhaL.</text>
</comment>
<dbReference type="EC" id="2.7.1.121" evidence="3"/>
<comment type="function">
    <text evidence="2">Component of the dihydroxyacetone kinase complex, which is responsible for the phosphoenolpyruvate (PEP)-dependent phosphorylation of dihydroxyacetone. DhaM serves as the phosphoryl donor. Is phosphorylated by phosphoenolpyruvate in an EI- and HPr-dependent reaction, and a phosphorelay system on histidine residues finally leads to phosphoryl transfer to DhaL and dihydroxyacetone.</text>
</comment>
<evidence type="ECO:0000313" key="8">
    <source>
        <dbReference type="Proteomes" id="UP000256253"/>
    </source>
</evidence>
<dbReference type="InterPro" id="IPR004701">
    <property type="entry name" value="PTS_EIIA_man-typ"/>
</dbReference>
<evidence type="ECO:0000256" key="2">
    <source>
        <dbReference type="ARBA" id="ARBA00002788"/>
    </source>
</evidence>
<evidence type="ECO:0000313" key="7">
    <source>
        <dbReference type="EMBL" id="REF31401.1"/>
    </source>
</evidence>
<sequence>MIGIVIVSHSRALAEAAVGLTTELFGAGQVPTIEIAAGTADGGFGTDATAVSTAIEQADSGDGVLVLMDLGSSVMSAEMALEFVDPDLAQRVRLCGGPLVEGLVVASVTASTGASLDKVDSEARRALEAKGEHLTS</sequence>
<dbReference type="PANTHER" id="PTHR38594">
    <property type="entry name" value="PEP-DEPENDENT DIHYDROXYACETONE KINASE, PHOSPHORYL DONOR SUBUNIT DHAM"/>
    <property type="match status" value="1"/>
</dbReference>
<dbReference type="GO" id="GO:0047324">
    <property type="term" value="F:phosphoenolpyruvate-glycerone phosphotransferase activity"/>
    <property type="evidence" value="ECO:0007669"/>
    <property type="project" value="UniProtKB-EC"/>
</dbReference>
<dbReference type="InterPro" id="IPR039643">
    <property type="entry name" value="DhaM"/>
</dbReference>
<gene>
    <name evidence="7" type="ORF">DFJ65_2468</name>
</gene>
<organism evidence="7 8">
    <name type="scientific">Calidifontibacter indicus</name>
    <dbReference type="NCBI Taxonomy" id="419650"/>
    <lineage>
        <taxon>Bacteria</taxon>
        <taxon>Bacillati</taxon>
        <taxon>Actinomycetota</taxon>
        <taxon>Actinomycetes</taxon>
        <taxon>Micrococcales</taxon>
        <taxon>Dermacoccaceae</taxon>
        <taxon>Calidifontibacter</taxon>
    </lineage>
</organism>
<dbReference type="GO" id="GO:0019563">
    <property type="term" value="P:glycerol catabolic process"/>
    <property type="evidence" value="ECO:0007669"/>
    <property type="project" value="InterPro"/>
</dbReference>
<dbReference type="PANTHER" id="PTHR38594:SF1">
    <property type="entry name" value="PEP-DEPENDENT DIHYDROXYACETONE KINASE, PHOSPHORYL DONOR SUBUNIT DHAM"/>
    <property type="match status" value="1"/>
</dbReference>
<evidence type="ECO:0000256" key="5">
    <source>
        <dbReference type="ARBA" id="ARBA00046577"/>
    </source>
</evidence>
<dbReference type="OrthoDB" id="350754at2"/>
<keyword evidence="8" id="KW-1185">Reference proteome</keyword>
<dbReference type="RefSeq" id="WP_115923242.1">
    <property type="nucleotide sequence ID" value="NZ_CBDRMH010000001.1"/>
</dbReference>
<evidence type="ECO:0000256" key="3">
    <source>
        <dbReference type="ARBA" id="ARBA00012095"/>
    </source>
</evidence>
<evidence type="ECO:0000256" key="1">
    <source>
        <dbReference type="ARBA" id="ARBA00001113"/>
    </source>
</evidence>
<dbReference type="Proteomes" id="UP000256253">
    <property type="component" value="Unassembled WGS sequence"/>
</dbReference>
<comment type="caution">
    <text evidence="7">The sequence shown here is derived from an EMBL/GenBank/DDBJ whole genome shotgun (WGS) entry which is preliminary data.</text>
</comment>
<dbReference type="Gene3D" id="3.40.50.510">
    <property type="entry name" value="Phosphotransferase system, mannose-type IIA component"/>
    <property type="match status" value="1"/>
</dbReference>
<feature type="domain" description="PTS EIIA type-4" evidence="6">
    <location>
        <begin position="1"/>
        <end position="134"/>
    </location>
</feature>
<dbReference type="AlphaFoldDB" id="A0A3D9V2P6"/>